<keyword evidence="6" id="KW-1185">Reference proteome</keyword>
<sequence length="314" mass="33840">MTHPAGALQNWNIHALVNRYSMLTSSRPQVDHWRAFRDRVRDAGRDERANLLATASAQVRRDVLTMIERAGLGHVGGDFSVTDILVTLYAAVLSVEPAEPDWPDRDRLILSKGHSAAALYATLASCGYFPATELATFMAPLSALNGHPDRTKVPGVETNTGPLGHGLPVGVGTALAARLRGSSARTVVILGDGELQEGSNWEAAMYAAHQQLGSLTAVIDRNGLQQGARTEDTNALEPLADKWRSFGWTVAEVDGHDHAALADVFSASTPDRPTAVIAHTQKGHGVSFMTDRVEWHHRVPTGEELALARAELSR</sequence>
<name>A0A561B8R8_9ACTN</name>
<feature type="domain" description="Transketolase N-terminal" evidence="4">
    <location>
        <begin position="59"/>
        <end position="307"/>
    </location>
</feature>
<dbReference type="PANTHER" id="PTHR47514:SF1">
    <property type="entry name" value="TRANSKETOLASE N-TERMINAL SECTION-RELATED"/>
    <property type="match status" value="1"/>
</dbReference>
<dbReference type="InterPro" id="IPR005474">
    <property type="entry name" value="Transketolase_N"/>
</dbReference>
<comment type="caution">
    <text evidence="5">The sequence shown here is derived from an EMBL/GenBank/DDBJ whole genome shotgun (WGS) entry which is preliminary data.</text>
</comment>
<dbReference type="AlphaFoldDB" id="A0A561B8R8"/>
<dbReference type="Gene3D" id="3.40.50.970">
    <property type="match status" value="1"/>
</dbReference>
<proteinExistence type="inferred from homology"/>
<dbReference type="EMBL" id="VIVK01000002">
    <property type="protein sequence ID" value="TWD75157.1"/>
    <property type="molecule type" value="Genomic_DNA"/>
</dbReference>
<dbReference type="GO" id="GO:0000287">
    <property type="term" value="F:magnesium ion binding"/>
    <property type="evidence" value="ECO:0007669"/>
    <property type="project" value="UniProtKB-ARBA"/>
</dbReference>
<dbReference type="PANTHER" id="PTHR47514">
    <property type="entry name" value="TRANSKETOLASE N-TERMINAL SECTION-RELATED"/>
    <property type="match status" value="1"/>
</dbReference>
<comment type="similarity">
    <text evidence="2">Belongs to the transketolase family.</text>
</comment>
<reference evidence="5 6" key="1">
    <citation type="submission" date="2019-06" db="EMBL/GenBank/DDBJ databases">
        <title>Sequencing the genomes of 1000 actinobacteria strains.</title>
        <authorList>
            <person name="Klenk H.-P."/>
        </authorList>
    </citation>
    <scope>NUCLEOTIDE SEQUENCE [LARGE SCALE GENOMIC DNA]</scope>
    <source>
        <strain evidence="5 6">DSM 24683</strain>
    </source>
</reference>
<dbReference type="InterPro" id="IPR029061">
    <property type="entry name" value="THDP-binding"/>
</dbReference>
<evidence type="ECO:0000259" key="4">
    <source>
        <dbReference type="Pfam" id="PF00456"/>
    </source>
</evidence>
<evidence type="ECO:0000256" key="3">
    <source>
        <dbReference type="ARBA" id="ARBA00023052"/>
    </source>
</evidence>
<evidence type="ECO:0000256" key="1">
    <source>
        <dbReference type="ARBA" id="ARBA00001964"/>
    </source>
</evidence>
<evidence type="ECO:0000313" key="5">
    <source>
        <dbReference type="EMBL" id="TWD75157.1"/>
    </source>
</evidence>
<keyword evidence="3" id="KW-0786">Thiamine pyrophosphate</keyword>
<dbReference type="SUPFAM" id="SSF52518">
    <property type="entry name" value="Thiamin diphosphate-binding fold (THDP-binding)"/>
    <property type="match status" value="1"/>
</dbReference>
<dbReference type="CDD" id="cd02012">
    <property type="entry name" value="TPP_TK"/>
    <property type="match status" value="1"/>
</dbReference>
<evidence type="ECO:0000256" key="2">
    <source>
        <dbReference type="ARBA" id="ARBA00007131"/>
    </source>
</evidence>
<dbReference type="Pfam" id="PF00456">
    <property type="entry name" value="Transketolase_N"/>
    <property type="match status" value="1"/>
</dbReference>
<accession>A0A561B8R8</accession>
<protein>
    <submittedName>
        <fullName evidence="5">Transketolase subunit A</fullName>
    </submittedName>
</protein>
<comment type="cofactor">
    <cofactor evidence="1">
        <name>thiamine diphosphate</name>
        <dbReference type="ChEBI" id="CHEBI:58937"/>
    </cofactor>
</comment>
<organism evidence="5 6">
    <name type="scientific">Kribbella amoyensis</name>
    <dbReference type="NCBI Taxonomy" id="996641"/>
    <lineage>
        <taxon>Bacteria</taxon>
        <taxon>Bacillati</taxon>
        <taxon>Actinomycetota</taxon>
        <taxon>Actinomycetes</taxon>
        <taxon>Propionibacteriales</taxon>
        <taxon>Kribbellaceae</taxon>
        <taxon>Kribbella</taxon>
    </lineage>
</organism>
<gene>
    <name evidence="5" type="ORF">FB561_6595</name>
</gene>
<dbReference type="Proteomes" id="UP000318380">
    <property type="component" value="Unassembled WGS sequence"/>
</dbReference>
<evidence type="ECO:0000313" key="6">
    <source>
        <dbReference type="Proteomes" id="UP000318380"/>
    </source>
</evidence>